<feature type="region of interest" description="Disordered" evidence="1">
    <location>
        <begin position="231"/>
        <end position="270"/>
    </location>
</feature>
<gene>
    <name evidence="3" type="ORF">LVIROSA_LOCUS16712</name>
</gene>
<feature type="compositionally biased region" description="Basic and acidic residues" evidence="1">
    <location>
        <begin position="13"/>
        <end position="23"/>
    </location>
</feature>
<proteinExistence type="predicted"/>
<keyword evidence="4" id="KW-1185">Reference proteome</keyword>
<evidence type="ECO:0000259" key="2">
    <source>
        <dbReference type="PROSITE" id="PS51038"/>
    </source>
</evidence>
<feature type="compositionally biased region" description="Basic and acidic residues" evidence="1">
    <location>
        <begin position="497"/>
        <end position="507"/>
    </location>
</feature>
<dbReference type="InterPro" id="IPR014002">
    <property type="entry name" value="Agenet_dom_plant"/>
</dbReference>
<comment type="caution">
    <text evidence="3">The sequence shown here is derived from an EMBL/GenBank/DDBJ whole genome shotgun (WGS) entry which is preliminary data.</text>
</comment>
<dbReference type="AlphaFoldDB" id="A0AAU9N0G9"/>
<dbReference type="Gene3D" id="2.30.30.490">
    <property type="match status" value="1"/>
</dbReference>
<dbReference type="InterPro" id="IPR043151">
    <property type="entry name" value="BAH_sf"/>
</dbReference>
<dbReference type="Pfam" id="PF05641">
    <property type="entry name" value="Agenet"/>
    <property type="match status" value="1"/>
</dbReference>
<feature type="compositionally biased region" description="Acidic residues" evidence="1">
    <location>
        <begin position="244"/>
        <end position="255"/>
    </location>
</feature>
<feature type="region of interest" description="Disordered" evidence="1">
    <location>
        <begin position="1"/>
        <end position="23"/>
    </location>
</feature>
<evidence type="ECO:0000313" key="4">
    <source>
        <dbReference type="Proteomes" id="UP001157418"/>
    </source>
</evidence>
<dbReference type="InterPro" id="IPR008395">
    <property type="entry name" value="Agenet-like_dom"/>
</dbReference>
<dbReference type="EMBL" id="CAKMRJ010003200">
    <property type="protein sequence ID" value="CAH1429889.1"/>
    <property type="molecule type" value="Genomic_DNA"/>
</dbReference>
<name>A0AAU9N0G9_9ASTR</name>
<dbReference type="InterPro" id="IPR001025">
    <property type="entry name" value="BAH_dom"/>
</dbReference>
<feature type="region of interest" description="Disordered" evidence="1">
    <location>
        <begin position="488"/>
        <end position="507"/>
    </location>
</feature>
<protein>
    <recommendedName>
        <fullName evidence="2">BAH domain-containing protein</fullName>
    </recommendedName>
</protein>
<dbReference type="SMART" id="SM00743">
    <property type="entry name" value="Agenet"/>
    <property type="match status" value="2"/>
</dbReference>
<feature type="region of interest" description="Disordered" evidence="1">
    <location>
        <begin position="38"/>
        <end position="65"/>
    </location>
</feature>
<feature type="compositionally biased region" description="Basic and acidic residues" evidence="1">
    <location>
        <begin position="256"/>
        <end position="270"/>
    </location>
</feature>
<feature type="domain" description="BAH" evidence="2">
    <location>
        <begin position="93"/>
        <end position="210"/>
    </location>
</feature>
<dbReference type="PROSITE" id="PS51038">
    <property type="entry name" value="BAH"/>
    <property type="match status" value="1"/>
</dbReference>
<feature type="region of interest" description="Disordered" evidence="1">
    <location>
        <begin position="457"/>
        <end position="481"/>
    </location>
</feature>
<dbReference type="PANTHER" id="PTHR31917:SF3">
    <property type="entry name" value="BROMO ADJACENT-LIKE DOMAIN PROTEIN"/>
    <property type="match status" value="1"/>
</dbReference>
<dbReference type="CDD" id="cd20405">
    <property type="entry name" value="Tudor_Agenet_AtDUF_rpt1_3"/>
    <property type="match status" value="1"/>
</dbReference>
<reference evidence="3 4" key="1">
    <citation type="submission" date="2022-01" db="EMBL/GenBank/DDBJ databases">
        <authorList>
            <person name="Xiong W."/>
            <person name="Schranz E."/>
        </authorList>
    </citation>
    <scope>NUCLEOTIDE SEQUENCE [LARGE SCALE GENOMIC DNA]</scope>
</reference>
<dbReference type="GO" id="GO:0003682">
    <property type="term" value="F:chromatin binding"/>
    <property type="evidence" value="ECO:0007669"/>
    <property type="project" value="InterPro"/>
</dbReference>
<organism evidence="3 4">
    <name type="scientific">Lactuca virosa</name>
    <dbReference type="NCBI Taxonomy" id="75947"/>
    <lineage>
        <taxon>Eukaryota</taxon>
        <taxon>Viridiplantae</taxon>
        <taxon>Streptophyta</taxon>
        <taxon>Embryophyta</taxon>
        <taxon>Tracheophyta</taxon>
        <taxon>Spermatophyta</taxon>
        <taxon>Magnoliopsida</taxon>
        <taxon>eudicotyledons</taxon>
        <taxon>Gunneridae</taxon>
        <taxon>Pentapetalae</taxon>
        <taxon>asterids</taxon>
        <taxon>campanulids</taxon>
        <taxon>Asterales</taxon>
        <taxon>Asteraceae</taxon>
        <taxon>Cichorioideae</taxon>
        <taxon>Cichorieae</taxon>
        <taxon>Lactucinae</taxon>
        <taxon>Lactuca</taxon>
    </lineage>
</organism>
<evidence type="ECO:0000256" key="1">
    <source>
        <dbReference type="SAM" id="MobiDB-lite"/>
    </source>
</evidence>
<dbReference type="Proteomes" id="UP001157418">
    <property type="component" value="Unassembled WGS sequence"/>
</dbReference>
<dbReference type="PANTHER" id="PTHR31917">
    <property type="entry name" value="AGENET DOMAIN-CONTAINING PROTEIN-RELATED"/>
    <property type="match status" value="1"/>
</dbReference>
<dbReference type="Pfam" id="PF01426">
    <property type="entry name" value="BAH"/>
    <property type="match status" value="1"/>
</dbReference>
<sequence>MCASEQTFSGMRRACDFSGEKKPKSSLVIAGLLWGVSDSKKNKEPESSGLQIQEEEEEEEEEDDENFEIIWSGESSMCTRNLKHYQAFTKNGTTISVYSFVFILAGEGGYHIGYLEDMYENYRQKKMVKVRWFHRSEELSELISNPQPHELIITSHCQILSAECIDGLATILTPKHYNQCLAFVTQDFSDGIYMCSKQIKNDKISSFPFSKLRGYYTQIIFSVLNLPIGPNKNNQETSSKREEEQEQEQEQEEEEEKGKEKGKGKEKEEGVQSFKRGVTIVDNEVEKTQPFRVGEEIEVLSNDSGIRGCWFRCKILKISEKGLKVLYMDVEDAVGLGNLEEWVLAYKIAAADKMGMRWLGRNSIRPACPIMESSDDGFKIGSAVDAWWCDGWWEGVVIGINIRGKNDFQVYFPGENRLHYFEKTNLRASKEWVDNKWIEIKPKPDVVSFLTSNMKLQKKSSLGGPSGSGSGSSSKTGANNVVMMKKKKKKALMGFSKPKDSKMGGKY</sequence>
<feature type="compositionally biased region" description="Acidic residues" evidence="1">
    <location>
        <begin position="53"/>
        <end position="65"/>
    </location>
</feature>
<accession>A0AAU9N0G9</accession>
<evidence type="ECO:0000313" key="3">
    <source>
        <dbReference type="EMBL" id="CAH1429889.1"/>
    </source>
</evidence>